<accession>A0ABR2YFA1</accession>
<dbReference type="PANTHER" id="PTHR46035">
    <property type="entry name" value="TETRATRICOPEPTIDE REPEAT PROTEIN 4"/>
    <property type="match status" value="1"/>
</dbReference>
<dbReference type="SMART" id="SM00028">
    <property type="entry name" value="TPR"/>
    <property type="match status" value="2"/>
</dbReference>
<dbReference type="Gene3D" id="1.25.40.10">
    <property type="entry name" value="Tetratricopeptide repeat domain"/>
    <property type="match status" value="1"/>
</dbReference>
<sequence>MRNQPGVPAEFNTSENPISRGNDFFFREEWARAIAAYTEALQACAGAPGSLQVLSTILSNRSAACAKLGQWKVSLQDAEQAVLLHPGNVKAYYRKGVALLQLQRAEESVNSLRIGLLVAPTSKQLRRCLKEAEACSRSGFQDDRAVDTSIARQVRSQQVQDRHQEEGTLWAADQQQSTSHVEGQSNSSDSQKPLPGWYSNTCHAGSGGGAKSRNGAPVDTCQQEAYLDILKVGSGASPAAIRQAFLRRAVEEHPDKGGSAEAFAQHATLLLLTGLLTPTEPAPLELPLHLLAAQALCCWQQQPAAAAHSPPITHRTSRGYGSHGDTTPPEASGRADDIAVCGTGAGAEGDSATRAAFRSRLAGWVAEIEDELSSVILNIPSDGSAGSGGDPSDALMTGVPIGDGGPGDLAQIGIVTWQILTSHPRLALLLSPLALAGLAVQAVVSGTFLRFLESMS</sequence>
<gene>
    <name evidence="2" type="ORF">WJX75_003937</name>
</gene>
<dbReference type="PANTHER" id="PTHR46035:SF3">
    <property type="entry name" value="TRANSLOCATION PROTEIN SEC72"/>
    <property type="match status" value="1"/>
</dbReference>
<evidence type="ECO:0000313" key="3">
    <source>
        <dbReference type="Proteomes" id="UP001491310"/>
    </source>
</evidence>
<evidence type="ECO:0008006" key="4">
    <source>
        <dbReference type="Google" id="ProtNLM"/>
    </source>
</evidence>
<dbReference type="InterPro" id="IPR019734">
    <property type="entry name" value="TPR_rpt"/>
</dbReference>
<evidence type="ECO:0000313" key="2">
    <source>
        <dbReference type="EMBL" id="KAK9904079.1"/>
    </source>
</evidence>
<feature type="region of interest" description="Disordered" evidence="1">
    <location>
        <begin position="172"/>
        <end position="216"/>
    </location>
</feature>
<feature type="compositionally biased region" description="Polar residues" evidence="1">
    <location>
        <begin position="173"/>
        <end position="191"/>
    </location>
</feature>
<protein>
    <recommendedName>
        <fullName evidence="4">TPR-like protein</fullName>
    </recommendedName>
</protein>
<dbReference type="SUPFAM" id="SSF46565">
    <property type="entry name" value="Chaperone J-domain"/>
    <property type="match status" value="1"/>
</dbReference>
<organism evidence="2 3">
    <name type="scientific">Coccomyxa subellipsoidea</name>
    <dbReference type="NCBI Taxonomy" id="248742"/>
    <lineage>
        <taxon>Eukaryota</taxon>
        <taxon>Viridiplantae</taxon>
        <taxon>Chlorophyta</taxon>
        <taxon>core chlorophytes</taxon>
        <taxon>Trebouxiophyceae</taxon>
        <taxon>Trebouxiophyceae incertae sedis</taxon>
        <taxon>Coccomyxaceae</taxon>
        <taxon>Coccomyxa</taxon>
    </lineage>
</organism>
<proteinExistence type="predicted"/>
<dbReference type="EMBL" id="JALJOT010000013">
    <property type="protein sequence ID" value="KAK9904079.1"/>
    <property type="molecule type" value="Genomic_DNA"/>
</dbReference>
<evidence type="ECO:0000256" key="1">
    <source>
        <dbReference type="SAM" id="MobiDB-lite"/>
    </source>
</evidence>
<dbReference type="Proteomes" id="UP001491310">
    <property type="component" value="Unassembled WGS sequence"/>
</dbReference>
<reference evidence="2 3" key="1">
    <citation type="journal article" date="2024" name="Nat. Commun.">
        <title>Phylogenomics reveals the evolutionary origins of lichenization in chlorophyte algae.</title>
        <authorList>
            <person name="Puginier C."/>
            <person name="Libourel C."/>
            <person name="Otte J."/>
            <person name="Skaloud P."/>
            <person name="Haon M."/>
            <person name="Grisel S."/>
            <person name="Petersen M."/>
            <person name="Berrin J.G."/>
            <person name="Delaux P.M."/>
            <person name="Dal Grande F."/>
            <person name="Keller J."/>
        </authorList>
    </citation>
    <scope>NUCLEOTIDE SEQUENCE [LARGE SCALE GENOMIC DNA]</scope>
    <source>
        <strain evidence="2 3">SAG 216-7</strain>
    </source>
</reference>
<keyword evidence="3" id="KW-1185">Reference proteome</keyword>
<dbReference type="SUPFAM" id="SSF48452">
    <property type="entry name" value="TPR-like"/>
    <property type="match status" value="1"/>
</dbReference>
<dbReference type="InterPro" id="IPR036869">
    <property type="entry name" value="J_dom_sf"/>
</dbReference>
<dbReference type="CDD" id="cd06257">
    <property type="entry name" value="DnaJ"/>
    <property type="match status" value="1"/>
</dbReference>
<feature type="region of interest" description="Disordered" evidence="1">
    <location>
        <begin position="307"/>
        <end position="333"/>
    </location>
</feature>
<dbReference type="InterPro" id="IPR001623">
    <property type="entry name" value="DnaJ_domain"/>
</dbReference>
<name>A0ABR2YFA1_9CHLO</name>
<dbReference type="InterPro" id="IPR011990">
    <property type="entry name" value="TPR-like_helical_dom_sf"/>
</dbReference>
<comment type="caution">
    <text evidence="2">The sequence shown here is derived from an EMBL/GenBank/DDBJ whole genome shotgun (WGS) entry which is preliminary data.</text>
</comment>
<dbReference type="Gene3D" id="1.10.287.110">
    <property type="entry name" value="DnaJ domain"/>
    <property type="match status" value="1"/>
</dbReference>